<keyword evidence="3" id="KW-1185">Reference proteome</keyword>
<sequence>MREVYAGVEEVMIWLRLPDDHTEFAMSHLRDKGSLDRDGRQYFKTFWFWLQTHPGGPDEGADESWRRARQQAMDSIFSRPWWRCVWTVQEYFASRRTVFMCGKFSLEGDVVEAALNKLADRSKVHVRSIFEDSGLHKAMHKASQQLGLDYTLHRSQ</sequence>
<name>A0A6G1IKK7_9PLEO</name>
<feature type="domain" description="Heterokaryon incompatibility" evidence="1">
    <location>
        <begin position="1"/>
        <end position="90"/>
    </location>
</feature>
<dbReference type="InterPro" id="IPR052895">
    <property type="entry name" value="HetReg/Transcr_Mod"/>
</dbReference>
<dbReference type="InterPro" id="IPR010730">
    <property type="entry name" value="HET"/>
</dbReference>
<dbReference type="Pfam" id="PF06985">
    <property type="entry name" value="HET"/>
    <property type="match status" value="1"/>
</dbReference>
<dbReference type="EMBL" id="MU005611">
    <property type="protein sequence ID" value="KAF2678523.1"/>
    <property type="molecule type" value="Genomic_DNA"/>
</dbReference>
<evidence type="ECO:0000259" key="1">
    <source>
        <dbReference type="Pfam" id="PF06985"/>
    </source>
</evidence>
<evidence type="ECO:0000313" key="3">
    <source>
        <dbReference type="Proteomes" id="UP000799291"/>
    </source>
</evidence>
<proteinExistence type="predicted"/>
<reference evidence="2" key="1">
    <citation type="journal article" date="2020" name="Stud. Mycol.">
        <title>101 Dothideomycetes genomes: a test case for predicting lifestyles and emergence of pathogens.</title>
        <authorList>
            <person name="Haridas S."/>
            <person name="Albert R."/>
            <person name="Binder M."/>
            <person name="Bloem J."/>
            <person name="Labutti K."/>
            <person name="Salamov A."/>
            <person name="Andreopoulos B."/>
            <person name="Baker S."/>
            <person name="Barry K."/>
            <person name="Bills G."/>
            <person name="Bluhm B."/>
            <person name="Cannon C."/>
            <person name="Castanera R."/>
            <person name="Culley D."/>
            <person name="Daum C."/>
            <person name="Ezra D."/>
            <person name="Gonzalez J."/>
            <person name="Henrissat B."/>
            <person name="Kuo A."/>
            <person name="Liang C."/>
            <person name="Lipzen A."/>
            <person name="Lutzoni F."/>
            <person name="Magnuson J."/>
            <person name="Mondo S."/>
            <person name="Nolan M."/>
            <person name="Ohm R."/>
            <person name="Pangilinan J."/>
            <person name="Park H.-J."/>
            <person name="Ramirez L."/>
            <person name="Alfaro M."/>
            <person name="Sun H."/>
            <person name="Tritt A."/>
            <person name="Yoshinaga Y."/>
            <person name="Zwiers L.-H."/>
            <person name="Turgeon B."/>
            <person name="Goodwin S."/>
            <person name="Spatafora J."/>
            <person name="Crous P."/>
            <person name="Grigoriev I."/>
        </authorList>
    </citation>
    <scope>NUCLEOTIDE SEQUENCE</scope>
    <source>
        <strain evidence="2">CBS 122367</strain>
    </source>
</reference>
<protein>
    <recommendedName>
        <fullName evidence="1">Heterokaryon incompatibility domain-containing protein</fullName>
    </recommendedName>
</protein>
<gene>
    <name evidence="2" type="ORF">K458DRAFT_394797</name>
</gene>
<accession>A0A6G1IKK7</accession>
<organism evidence="2 3">
    <name type="scientific">Lentithecium fluviatile CBS 122367</name>
    <dbReference type="NCBI Taxonomy" id="1168545"/>
    <lineage>
        <taxon>Eukaryota</taxon>
        <taxon>Fungi</taxon>
        <taxon>Dikarya</taxon>
        <taxon>Ascomycota</taxon>
        <taxon>Pezizomycotina</taxon>
        <taxon>Dothideomycetes</taxon>
        <taxon>Pleosporomycetidae</taxon>
        <taxon>Pleosporales</taxon>
        <taxon>Massarineae</taxon>
        <taxon>Lentitheciaceae</taxon>
        <taxon>Lentithecium</taxon>
    </lineage>
</organism>
<dbReference type="AlphaFoldDB" id="A0A6G1IKK7"/>
<dbReference type="Proteomes" id="UP000799291">
    <property type="component" value="Unassembled WGS sequence"/>
</dbReference>
<evidence type="ECO:0000313" key="2">
    <source>
        <dbReference type="EMBL" id="KAF2678523.1"/>
    </source>
</evidence>
<dbReference type="PANTHER" id="PTHR24148:SF73">
    <property type="entry name" value="HET DOMAIN PROTEIN (AFU_ORTHOLOGUE AFUA_8G01020)"/>
    <property type="match status" value="1"/>
</dbReference>
<dbReference type="PANTHER" id="PTHR24148">
    <property type="entry name" value="ANKYRIN REPEAT DOMAIN-CONTAINING PROTEIN 39 HOMOLOG-RELATED"/>
    <property type="match status" value="1"/>
</dbReference>